<name>A0AAW9QB68_9CYAN</name>
<evidence type="ECO:0000313" key="1">
    <source>
        <dbReference type="EMBL" id="MEE3719691.1"/>
    </source>
</evidence>
<dbReference type="Proteomes" id="UP001333818">
    <property type="component" value="Unassembled WGS sequence"/>
</dbReference>
<organism evidence="1 2">
    <name type="scientific">Tumidithrix elongata BACA0141</name>
    <dbReference type="NCBI Taxonomy" id="2716417"/>
    <lineage>
        <taxon>Bacteria</taxon>
        <taxon>Bacillati</taxon>
        <taxon>Cyanobacteriota</taxon>
        <taxon>Cyanophyceae</taxon>
        <taxon>Pseudanabaenales</taxon>
        <taxon>Pseudanabaenaceae</taxon>
        <taxon>Tumidithrix</taxon>
        <taxon>Tumidithrix elongata</taxon>
    </lineage>
</organism>
<reference evidence="1" key="1">
    <citation type="submission" date="2024-01" db="EMBL/GenBank/DDBJ databases">
        <title>Bank of Algae and Cyanobacteria of the Azores (BACA) strain genomes.</title>
        <authorList>
            <person name="Luz R."/>
            <person name="Cordeiro R."/>
            <person name="Fonseca A."/>
            <person name="Goncalves V."/>
        </authorList>
    </citation>
    <scope>NUCLEOTIDE SEQUENCE</scope>
    <source>
        <strain evidence="1">BACA0141</strain>
    </source>
</reference>
<accession>A0AAW9QB68</accession>
<dbReference type="EMBL" id="JAZBJZ010000159">
    <property type="protein sequence ID" value="MEE3719691.1"/>
    <property type="molecule type" value="Genomic_DNA"/>
</dbReference>
<comment type="caution">
    <text evidence="1">The sequence shown here is derived from an EMBL/GenBank/DDBJ whole genome shotgun (WGS) entry which is preliminary data.</text>
</comment>
<dbReference type="RefSeq" id="WP_330486128.1">
    <property type="nucleotide sequence ID" value="NZ_JAZBJZ010000159.1"/>
</dbReference>
<evidence type="ECO:0000313" key="2">
    <source>
        <dbReference type="Proteomes" id="UP001333818"/>
    </source>
</evidence>
<proteinExistence type="predicted"/>
<keyword evidence="2" id="KW-1185">Reference proteome</keyword>
<evidence type="ECO:0008006" key="3">
    <source>
        <dbReference type="Google" id="ProtNLM"/>
    </source>
</evidence>
<protein>
    <recommendedName>
        <fullName evidence="3">Response regulatory domain-containing protein</fullName>
    </recommendedName>
</protein>
<sequence length="241" mass="26995">MVTAIPQQLNYKLVGNGISKVVAIVDDDLETANDTRYDLEELGYQANIITGFHENVRILAQQIHESAYAAICDHKLRDGGLADFYGSELVACLYDLKTPSILISQYPDDKHSTIGAYRRKIPIFLTRDEANSMSLKDGIEYCVSELGGKISRERKPHRTLVRVERVGKEFGEDVVEAFVVGWRPRQAVRFPVSLIPEEMRETLGKGSRLVAYVNIGATKSEDLFFEKFELAPQLNANDGLA</sequence>
<gene>
    <name evidence="1" type="ORF">V2H45_23395</name>
</gene>
<dbReference type="AlphaFoldDB" id="A0AAW9QB68"/>